<gene>
    <name evidence="1" type="ORF">L1987_23778</name>
</gene>
<reference evidence="1 2" key="2">
    <citation type="journal article" date="2022" name="Mol. Ecol. Resour.">
        <title>The genomes of chicory, endive, great burdock and yacon provide insights into Asteraceae paleo-polyploidization history and plant inulin production.</title>
        <authorList>
            <person name="Fan W."/>
            <person name="Wang S."/>
            <person name="Wang H."/>
            <person name="Wang A."/>
            <person name="Jiang F."/>
            <person name="Liu H."/>
            <person name="Zhao H."/>
            <person name="Xu D."/>
            <person name="Zhang Y."/>
        </authorList>
    </citation>
    <scope>NUCLEOTIDE SEQUENCE [LARGE SCALE GENOMIC DNA]</scope>
    <source>
        <strain evidence="2">cv. Yunnan</strain>
        <tissue evidence="1">Leaves</tissue>
    </source>
</reference>
<comment type="caution">
    <text evidence="1">The sequence shown here is derived from an EMBL/GenBank/DDBJ whole genome shotgun (WGS) entry which is preliminary data.</text>
</comment>
<evidence type="ECO:0000313" key="2">
    <source>
        <dbReference type="Proteomes" id="UP001056120"/>
    </source>
</evidence>
<protein>
    <submittedName>
        <fullName evidence="1">Uncharacterized protein</fullName>
    </submittedName>
</protein>
<dbReference type="Proteomes" id="UP001056120">
    <property type="component" value="Linkage Group LG08"/>
</dbReference>
<evidence type="ECO:0000313" key="1">
    <source>
        <dbReference type="EMBL" id="KAI3807843.1"/>
    </source>
</evidence>
<sequence length="179" mass="18948">MVVSGGGTVVVIAVMVVVWQPVATVVASDLMVVNSGRHKKLNGGTDYGLDGGISVEEMVGVHDGFMVVSGRRRGFVAVHGGPVMTMAASWRSYWWLMRNQERRQRASPVATVVASDLMVVNSGRHKKLNGGTGDGLDGGSSVEEMVGVHGGFMVVSGRHRGFVGVHSGPVMRMAASWRS</sequence>
<accession>A0ACB9IJX6</accession>
<organism evidence="1 2">
    <name type="scientific">Smallanthus sonchifolius</name>
    <dbReference type="NCBI Taxonomy" id="185202"/>
    <lineage>
        <taxon>Eukaryota</taxon>
        <taxon>Viridiplantae</taxon>
        <taxon>Streptophyta</taxon>
        <taxon>Embryophyta</taxon>
        <taxon>Tracheophyta</taxon>
        <taxon>Spermatophyta</taxon>
        <taxon>Magnoliopsida</taxon>
        <taxon>eudicotyledons</taxon>
        <taxon>Gunneridae</taxon>
        <taxon>Pentapetalae</taxon>
        <taxon>asterids</taxon>
        <taxon>campanulids</taxon>
        <taxon>Asterales</taxon>
        <taxon>Asteraceae</taxon>
        <taxon>Asteroideae</taxon>
        <taxon>Heliantheae alliance</taxon>
        <taxon>Millerieae</taxon>
        <taxon>Smallanthus</taxon>
    </lineage>
</organism>
<dbReference type="EMBL" id="CM042025">
    <property type="protein sequence ID" value="KAI3807843.1"/>
    <property type="molecule type" value="Genomic_DNA"/>
</dbReference>
<reference evidence="2" key="1">
    <citation type="journal article" date="2022" name="Mol. Ecol. Resour.">
        <title>The genomes of chicory, endive, great burdock and yacon provide insights into Asteraceae palaeo-polyploidization history and plant inulin production.</title>
        <authorList>
            <person name="Fan W."/>
            <person name="Wang S."/>
            <person name="Wang H."/>
            <person name="Wang A."/>
            <person name="Jiang F."/>
            <person name="Liu H."/>
            <person name="Zhao H."/>
            <person name="Xu D."/>
            <person name="Zhang Y."/>
        </authorList>
    </citation>
    <scope>NUCLEOTIDE SEQUENCE [LARGE SCALE GENOMIC DNA]</scope>
    <source>
        <strain evidence="2">cv. Yunnan</strain>
    </source>
</reference>
<keyword evidence="2" id="KW-1185">Reference proteome</keyword>
<name>A0ACB9IJX6_9ASTR</name>
<proteinExistence type="predicted"/>